<sequence length="143" mass="16189">MTRKLMLTVTNRSSAARQGSAARTAVRGAARYETEISKQSRWRRKRSGLACAKVLSLREATLAEVHALLMVTSEGAGSLQSEPLHDPAKRRIQLWGYELVHDGVGRSWRYTADSMKQWRTRIHKAIAVDNQAQLLMIVRSLFR</sequence>
<dbReference type="RefSeq" id="WP_153328975.1">
    <property type="nucleotide sequence ID" value="NZ_WIWI01000035.1"/>
</dbReference>
<proteinExistence type="predicted"/>
<evidence type="ECO:0000313" key="1">
    <source>
        <dbReference type="EMBL" id="MQT90322.1"/>
    </source>
</evidence>
<dbReference type="AlphaFoldDB" id="A0A7X2C4J7"/>
<evidence type="ECO:0000313" key="2">
    <source>
        <dbReference type="Proteomes" id="UP000489190"/>
    </source>
</evidence>
<dbReference type="EMBL" id="WIWI01000035">
    <property type="protein sequence ID" value="MQT90322.1"/>
    <property type="molecule type" value="Genomic_DNA"/>
</dbReference>
<gene>
    <name evidence="1" type="ORF">GHO39_14445</name>
</gene>
<accession>A0A7X2C4J7</accession>
<comment type="caution">
    <text evidence="1">The sequence shown here is derived from an EMBL/GenBank/DDBJ whole genome shotgun (WGS) entry which is preliminary data.</text>
</comment>
<reference evidence="1 2" key="1">
    <citation type="submission" date="2019-10" db="EMBL/GenBank/DDBJ databases">
        <title>Evaluation of single-gene subtyping targets for Pseudomonas.</title>
        <authorList>
            <person name="Reichler S.J."/>
            <person name="Orsi R.H."/>
            <person name="Wiedmann M."/>
            <person name="Martin N.H."/>
            <person name="Murphy S.I."/>
        </authorList>
    </citation>
    <scope>NUCLEOTIDE SEQUENCE [LARGE SCALE GENOMIC DNA]</scope>
    <source>
        <strain evidence="1 2">FSL R10-3254</strain>
    </source>
</reference>
<name>A0A7X2C4J7_9PSED</name>
<dbReference type="Proteomes" id="UP000489190">
    <property type="component" value="Unassembled WGS sequence"/>
</dbReference>
<protein>
    <submittedName>
        <fullName evidence="1">Uncharacterized protein</fullName>
    </submittedName>
</protein>
<organism evidence="1 2">
    <name type="scientific">Pseudomonas helleri</name>
    <dbReference type="NCBI Taxonomy" id="1608996"/>
    <lineage>
        <taxon>Bacteria</taxon>
        <taxon>Pseudomonadati</taxon>
        <taxon>Pseudomonadota</taxon>
        <taxon>Gammaproteobacteria</taxon>
        <taxon>Pseudomonadales</taxon>
        <taxon>Pseudomonadaceae</taxon>
        <taxon>Pseudomonas</taxon>
    </lineage>
</organism>